<dbReference type="EMBL" id="CP047423">
    <property type="protein sequence ID" value="QPD04204.1"/>
    <property type="molecule type" value="Genomic_DNA"/>
</dbReference>
<evidence type="ECO:0008006" key="4">
    <source>
        <dbReference type="Google" id="ProtNLM"/>
    </source>
</evidence>
<reference evidence="2 3" key="1">
    <citation type="journal article" date="2020" name="ISME J.">
        <title>Enrichment and physiological characterization of a novel comammox Nitrospira indicates ammonium inhibition of complete nitrification.</title>
        <authorList>
            <person name="Sakoula D."/>
            <person name="Koch H."/>
            <person name="Frank J."/>
            <person name="Jetten M.S.M."/>
            <person name="van Kessel M.A.H.J."/>
            <person name="Lucker S."/>
        </authorList>
    </citation>
    <scope>NUCLEOTIDE SEQUENCE [LARGE SCALE GENOMIC DNA]</scope>
    <source>
        <strain evidence="2">Comreactor17</strain>
    </source>
</reference>
<proteinExistence type="predicted"/>
<organism evidence="2 3">
    <name type="scientific">Candidatus Nitrospira kreftii</name>
    <dbReference type="NCBI Taxonomy" id="2652173"/>
    <lineage>
        <taxon>Bacteria</taxon>
        <taxon>Pseudomonadati</taxon>
        <taxon>Nitrospirota</taxon>
        <taxon>Nitrospiria</taxon>
        <taxon>Nitrospirales</taxon>
        <taxon>Nitrospiraceae</taxon>
        <taxon>Nitrospira</taxon>
    </lineage>
</organism>
<accession>A0A7S8FDS1</accession>
<dbReference type="Proteomes" id="UP000593737">
    <property type="component" value="Chromosome"/>
</dbReference>
<dbReference type="AlphaFoldDB" id="A0A7S8FDS1"/>
<evidence type="ECO:0000256" key="1">
    <source>
        <dbReference type="SAM" id="MobiDB-lite"/>
    </source>
</evidence>
<dbReference type="KEGG" id="nkf:Nkreftii_001978"/>
<protein>
    <recommendedName>
        <fullName evidence="4">Transporter</fullName>
    </recommendedName>
</protein>
<sequence>MPEERWRLQLSRAERKKTIEVLKTTRRTHKAFWIIFSLMLSASSIASEIKAAQPELSVRNAEQLGASPFRNVQGPSRPWSADTFRYLAVNEQTAQAAGPRRRVQNQPVTEERPAESQQPVSPVGVAPERKQEVLPSWMVRTFDLPGAGVLTPKGTLIVEPYLQFAHLSSNRVTLTGFTIVPAITIGLINIQGVSRDIYTAALVGRYGLTNRLEVEVRVPGLYREDSITQRPIATPSQTDTLSTFNGWGLGDVEATGRFQINQGGPDKPYFIGFTRFKSISGTGPFEVPIDPITGVQTELPTGSGFYIFQPGLTMLYPSDPVVLFSSVSFIYNIPRDVGGGVGRVDPGSGGNANLGIGVSLNEKLSLTLGYDHTIFSKPTSASNLLLTTAPQVTHIGVLLLGGSYRWSDRSFINFVVGVGATREAPDLQVTLRIPTAFPLGKWFSRLSSSDSSSNPSGLR</sequence>
<name>A0A7S8FDS1_9BACT</name>
<gene>
    <name evidence="2" type="ORF">Nkreftii_001978</name>
</gene>
<feature type="region of interest" description="Disordered" evidence="1">
    <location>
        <begin position="93"/>
        <end position="125"/>
    </location>
</feature>
<evidence type="ECO:0000313" key="2">
    <source>
        <dbReference type="EMBL" id="QPD04204.1"/>
    </source>
</evidence>
<evidence type="ECO:0000313" key="3">
    <source>
        <dbReference type="Proteomes" id="UP000593737"/>
    </source>
</evidence>